<keyword evidence="10" id="KW-1185">Reference proteome</keyword>
<reference evidence="9 10" key="1">
    <citation type="journal article" date="2016" name="Int. J. Syst. Evol. Microbiol.">
        <title>Nocardioides albidus sp. nov., an actinobacterium isolated from garden soil.</title>
        <authorList>
            <person name="Singh H."/>
            <person name="Du J."/>
            <person name="Trinh H."/>
            <person name="Won K."/>
            <person name="Yang J.E."/>
            <person name="Yin C."/>
            <person name="Kook M."/>
            <person name="Yi T.H."/>
        </authorList>
    </citation>
    <scope>NUCLEOTIDE SEQUENCE [LARGE SCALE GENOMIC DNA]</scope>
    <source>
        <strain evidence="9 10">CCTCC AB 2015297</strain>
    </source>
</reference>
<dbReference type="EMBL" id="VDMP01000006">
    <property type="protein sequence ID" value="TNM50842.1"/>
    <property type="molecule type" value="Genomic_DNA"/>
</dbReference>
<dbReference type="GO" id="GO:0005886">
    <property type="term" value="C:plasma membrane"/>
    <property type="evidence" value="ECO:0007669"/>
    <property type="project" value="UniProtKB-SubCell"/>
</dbReference>
<dbReference type="InterPro" id="IPR027417">
    <property type="entry name" value="P-loop_NTPase"/>
</dbReference>
<evidence type="ECO:0000313" key="10">
    <source>
        <dbReference type="Proteomes" id="UP000313231"/>
    </source>
</evidence>
<dbReference type="InterPro" id="IPR003439">
    <property type="entry name" value="ABC_transporter-like_ATP-bd"/>
</dbReference>
<dbReference type="GO" id="GO:0016887">
    <property type="term" value="F:ATP hydrolysis activity"/>
    <property type="evidence" value="ECO:0007669"/>
    <property type="project" value="InterPro"/>
</dbReference>
<keyword evidence="3" id="KW-0813">Transport</keyword>
<accession>A0A5C4WS95</accession>
<dbReference type="Pfam" id="PF00005">
    <property type="entry name" value="ABC_tran"/>
    <property type="match status" value="1"/>
</dbReference>
<evidence type="ECO:0000256" key="4">
    <source>
        <dbReference type="ARBA" id="ARBA00022475"/>
    </source>
</evidence>
<evidence type="ECO:0000256" key="5">
    <source>
        <dbReference type="ARBA" id="ARBA00022741"/>
    </source>
</evidence>
<evidence type="ECO:0000256" key="2">
    <source>
        <dbReference type="ARBA" id="ARBA00005417"/>
    </source>
</evidence>
<dbReference type="GO" id="GO:0015833">
    <property type="term" value="P:peptide transport"/>
    <property type="evidence" value="ECO:0007669"/>
    <property type="project" value="InterPro"/>
</dbReference>
<evidence type="ECO:0000313" key="9">
    <source>
        <dbReference type="EMBL" id="TNM50842.1"/>
    </source>
</evidence>
<proteinExistence type="inferred from homology"/>
<keyword evidence="4" id="KW-1003">Cell membrane</keyword>
<gene>
    <name evidence="9" type="ORF">FHP29_00095</name>
</gene>
<dbReference type="InterPro" id="IPR013563">
    <property type="entry name" value="Oligopep_ABC_C"/>
</dbReference>
<dbReference type="FunFam" id="3.40.50.300:FF:000016">
    <property type="entry name" value="Oligopeptide ABC transporter ATP-binding component"/>
    <property type="match status" value="1"/>
</dbReference>
<dbReference type="RefSeq" id="WP_139620843.1">
    <property type="nucleotide sequence ID" value="NZ_VDMP01000006.1"/>
</dbReference>
<keyword evidence="7" id="KW-0472">Membrane</keyword>
<comment type="subcellular location">
    <subcellularLocation>
        <location evidence="1">Cell membrane</location>
        <topology evidence="1">Peripheral membrane protein</topology>
    </subcellularLocation>
</comment>
<protein>
    <submittedName>
        <fullName evidence="9">ABC transporter ATP-binding protein</fullName>
    </submittedName>
</protein>
<dbReference type="PANTHER" id="PTHR43297">
    <property type="entry name" value="OLIGOPEPTIDE TRANSPORT ATP-BINDING PROTEIN APPD"/>
    <property type="match status" value="1"/>
</dbReference>
<feature type="domain" description="ABC transporter" evidence="8">
    <location>
        <begin position="24"/>
        <end position="274"/>
    </location>
</feature>
<dbReference type="OrthoDB" id="5357528at2"/>
<dbReference type="InterPro" id="IPR003593">
    <property type="entry name" value="AAA+_ATPase"/>
</dbReference>
<organism evidence="9 10">
    <name type="scientific">Nocardioides albidus</name>
    <dbReference type="NCBI Taxonomy" id="1517589"/>
    <lineage>
        <taxon>Bacteria</taxon>
        <taxon>Bacillati</taxon>
        <taxon>Actinomycetota</taxon>
        <taxon>Actinomycetes</taxon>
        <taxon>Propionibacteriales</taxon>
        <taxon>Nocardioidaceae</taxon>
        <taxon>Nocardioides</taxon>
    </lineage>
</organism>
<sequence length="348" mass="37792">MSALETVPPPAAADGADGADDAVLRTTDLTVEVSTEHGWVTIVDGVDLTVGRNEIVGLVGESGSGKTVTSLSVMGLLPKNARISRGTVDVMGSRISALKERQLADVRGVKAAMIFQEPRRCLNPAFTVGDQVAESLRRHRGWSRKRAMQHTVELFELVEIPDAARRVRQYPHEFSGGMCQRVMLAMALACDPMLLIADEPTTALDVTVQRQVLELIRRLQGELGLGVLLITHDLGVVAEMCDRVAVMYAGQVVEQGAADALFHDPSHPYTSALLQSMLEPTRRGEPLGFIPGVVPPPHEFPPTCRFQARCAHAVDEQCRRPVALRELSAHHLSRCERAGEIDLPGVTP</sequence>
<dbReference type="InterPro" id="IPR050388">
    <property type="entry name" value="ABC_Ni/Peptide_Import"/>
</dbReference>
<name>A0A5C4WS95_9ACTN</name>
<dbReference type="PROSITE" id="PS00211">
    <property type="entry name" value="ABC_TRANSPORTER_1"/>
    <property type="match status" value="1"/>
</dbReference>
<evidence type="ECO:0000256" key="7">
    <source>
        <dbReference type="ARBA" id="ARBA00023136"/>
    </source>
</evidence>
<keyword evidence="5" id="KW-0547">Nucleotide-binding</keyword>
<dbReference type="CDD" id="cd03257">
    <property type="entry name" value="ABC_NikE_OppD_transporters"/>
    <property type="match status" value="1"/>
</dbReference>
<dbReference type="Gene3D" id="3.40.50.300">
    <property type="entry name" value="P-loop containing nucleotide triphosphate hydrolases"/>
    <property type="match status" value="1"/>
</dbReference>
<evidence type="ECO:0000256" key="1">
    <source>
        <dbReference type="ARBA" id="ARBA00004202"/>
    </source>
</evidence>
<evidence type="ECO:0000256" key="6">
    <source>
        <dbReference type="ARBA" id="ARBA00022840"/>
    </source>
</evidence>
<dbReference type="Pfam" id="PF08352">
    <property type="entry name" value="oligo_HPY"/>
    <property type="match status" value="1"/>
</dbReference>
<evidence type="ECO:0000256" key="3">
    <source>
        <dbReference type="ARBA" id="ARBA00022448"/>
    </source>
</evidence>
<dbReference type="SMART" id="SM00382">
    <property type="entry name" value="AAA"/>
    <property type="match status" value="1"/>
</dbReference>
<dbReference type="Proteomes" id="UP000313231">
    <property type="component" value="Unassembled WGS sequence"/>
</dbReference>
<comment type="similarity">
    <text evidence="2">Belongs to the ABC transporter superfamily.</text>
</comment>
<keyword evidence="6 9" id="KW-0067">ATP-binding</keyword>
<dbReference type="AlphaFoldDB" id="A0A5C4WS95"/>
<comment type="caution">
    <text evidence="9">The sequence shown here is derived from an EMBL/GenBank/DDBJ whole genome shotgun (WGS) entry which is preliminary data.</text>
</comment>
<dbReference type="InterPro" id="IPR017871">
    <property type="entry name" value="ABC_transporter-like_CS"/>
</dbReference>
<dbReference type="NCBIfam" id="TIGR01727">
    <property type="entry name" value="oligo_HPY"/>
    <property type="match status" value="1"/>
</dbReference>
<dbReference type="SUPFAM" id="SSF52540">
    <property type="entry name" value="P-loop containing nucleoside triphosphate hydrolases"/>
    <property type="match status" value="1"/>
</dbReference>
<evidence type="ECO:0000259" key="8">
    <source>
        <dbReference type="PROSITE" id="PS50893"/>
    </source>
</evidence>
<dbReference type="PANTHER" id="PTHR43297:SF2">
    <property type="entry name" value="DIPEPTIDE TRANSPORT ATP-BINDING PROTEIN DPPD"/>
    <property type="match status" value="1"/>
</dbReference>
<dbReference type="PROSITE" id="PS50893">
    <property type="entry name" value="ABC_TRANSPORTER_2"/>
    <property type="match status" value="1"/>
</dbReference>
<dbReference type="GO" id="GO:0005524">
    <property type="term" value="F:ATP binding"/>
    <property type="evidence" value="ECO:0007669"/>
    <property type="project" value="UniProtKB-KW"/>
</dbReference>